<dbReference type="EMBL" id="KB909225">
    <property type="protein sequence ID" value="EOB12914.1"/>
    <property type="molecule type" value="Genomic_DNA"/>
</dbReference>
<evidence type="ECO:0000313" key="3">
    <source>
        <dbReference type="Proteomes" id="UP000016927"/>
    </source>
</evidence>
<sequence length="133" mass="15808">MHILYEKHKKYFPTEVKIDNFDKYLSWAGIVMLPHVNFTPILKESRNVINKMTVSELKRNIIDTDLLIVNDKDLSNKIFNIYLFLKPFDKIVLNKLIMRISPYHLSNFPEDEVVLKDNLKFVNKTIISRIDKI</sequence>
<dbReference type="Gene3D" id="1.25.40.1050">
    <property type="match status" value="1"/>
</dbReference>
<proteinExistence type="predicted"/>
<reference evidence="2 3" key="1">
    <citation type="journal article" date="2013" name="BMC Genomics">
        <title>Comparative genomics of parasitic silkworm microsporidia reveal an association between genome expansion and host adaptation.</title>
        <authorList>
            <person name="Pan G."/>
            <person name="Xu J."/>
            <person name="Li T."/>
            <person name="Xia Q."/>
            <person name="Liu S.L."/>
            <person name="Zhang G."/>
            <person name="Li S."/>
            <person name="Li C."/>
            <person name="Liu H."/>
            <person name="Yang L."/>
            <person name="Liu T."/>
            <person name="Zhang X."/>
            <person name="Wu Z."/>
            <person name="Fan W."/>
            <person name="Dang X."/>
            <person name="Xiang H."/>
            <person name="Tao M."/>
            <person name="Li Y."/>
            <person name="Hu J."/>
            <person name="Li Z."/>
            <person name="Lin L."/>
            <person name="Luo J."/>
            <person name="Geng L."/>
            <person name="Wang L."/>
            <person name="Long M."/>
            <person name="Wan Y."/>
            <person name="He N."/>
            <person name="Zhang Z."/>
            <person name="Lu C."/>
            <person name="Keeling P.J."/>
            <person name="Wang J."/>
            <person name="Xiang Z."/>
            <person name="Zhou Z."/>
        </authorList>
    </citation>
    <scope>NUCLEOTIDE SEQUENCE [LARGE SCALE GENOMIC DNA]</scope>
    <source>
        <strain evidence="3">CQ1 / CVCC 102059</strain>
    </source>
</reference>
<feature type="domain" description="Xrn1 helical" evidence="1">
    <location>
        <begin position="11"/>
        <end position="77"/>
    </location>
</feature>
<dbReference type="HOGENOM" id="CLU_1907265_0_0_1"/>
<dbReference type="InterPro" id="IPR041412">
    <property type="entry name" value="Xrn1_helical"/>
</dbReference>
<dbReference type="Proteomes" id="UP000016927">
    <property type="component" value="Unassembled WGS sequence"/>
</dbReference>
<name>R0M4L5_NOSB1</name>
<dbReference type="Pfam" id="PF17846">
    <property type="entry name" value="XRN_M"/>
    <property type="match status" value="1"/>
</dbReference>
<dbReference type="STRING" id="578461.R0M4L5"/>
<gene>
    <name evidence="2" type="primary">XRN2</name>
    <name evidence="2" type="ORF">NBO_317g0003</name>
</gene>
<evidence type="ECO:0000313" key="2">
    <source>
        <dbReference type="EMBL" id="EOB12914.1"/>
    </source>
</evidence>
<protein>
    <submittedName>
        <fullName evidence="2">5'-3' exoribonuclease 2</fullName>
    </submittedName>
</protein>
<dbReference type="OrthoDB" id="372487at2759"/>
<keyword evidence="3" id="KW-1185">Reference proteome</keyword>
<evidence type="ECO:0000259" key="1">
    <source>
        <dbReference type="Pfam" id="PF17846"/>
    </source>
</evidence>
<dbReference type="VEuPathDB" id="MicrosporidiaDB:NBO_317g0003"/>
<accession>R0M4L5</accession>
<organism evidence="2 3">
    <name type="scientific">Nosema bombycis (strain CQ1 / CVCC 102059)</name>
    <name type="common">Microsporidian parasite</name>
    <name type="synonym">Pebrine of silkworm</name>
    <dbReference type="NCBI Taxonomy" id="578461"/>
    <lineage>
        <taxon>Eukaryota</taxon>
        <taxon>Fungi</taxon>
        <taxon>Fungi incertae sedis</taxon>
        <taxon>Microsporidia</taxon>
        <taxon>Nosematidae</taxon>
        <taxon>Nosema</taxon>
    </lineage>
</organism>
<dbReference type="AlphaFoldDB" id="R0M4L5"/>